<comment type="caution">
    <text evidence="2">The sequence shown here is derived from an EMBL/GenBank/DDBJ whole genome shotgun (WGS) entry which is preliminary data.</text>
</comment>
<evidence type="ECO:0008006" key="4">
    <source>
        <dbReference type="Google" id="ProtNLM"/>
    </source>
</evidence>
<evidence type="ECO:0000256" key="1">
    <source>
        <dbReference type="SAM" id="SignalP"/>
    </source>
</evidence>
<sequence>MLTWAMNLFSVLSSATLTSPLDSFKVGLKFINFGLESTNAYLTRPLAPMSRSVAYTLPIKSLANIGLLSFWSIISMTSVCTLIDSDGSMARISSLYSDLSSLSKLAETTKLSFDSFKFCSRLNGTRSACCRNSYF</sequence>
<evidence type="ECO:0000313" key="3">
    <source>
        <dbReference type="Proteomes" id="UP000276133"/>
    </source>
</evidence>
<gene>
    <name evidence="2" type="ORF">BpHYR1_019747</name>
</gene>
<protein>
    <recommendedName>
        <fullName evidence="4">Secreted protein</fullName>
    </recommendedName>
</protein>
<feature type="chain" id="PRO_5018326411" description="Secreted protein" evidence="1">
    <location>
        <begin position="24"/>
        <end position="135"/>
    </location>
</feature>
<keyword evidence="3" id="KW-1185">Reference proteome</keyword>
<accession>A0A3M7RYZ4</accession>
<keyword evidence="1" id="KW-0732">Signal</keyword>
<dbReference type="Proteomes" id="UP000276133">
    <property type="component" value="Unassembled WGS sequence"/>
</dbReference>
<evidence type="ECO:0000313" key="2">
    <source>
        <dbReference type="EMBL" id="RNA28565.1"/>
    </source>
</evidence>
<feature type="signal peptide" evidence="1">
    <location>
        <begin position="1"/>
        <end position="23"/>
    </location>
</feature>
<dbReference type="EMBL" id="REGN01002364">
    <property type="protein sequence ID" value="RNA28565.1"/>
    <property type="molecule type" value="Genomic_DNA"/>
</dbReference>
<reference evidence="2 3" key="1">
    <citation type="journal article" date="2018" name="Sci. Rep.">
        <title>Genomic signatures of local adaptation to the degree of environmental predictability in rotifers.</title>
        <authorList>
            <person name="Franch-Gras L."/>
            <person name="Hahn C."/>
            <person name="Garcia-Roger E.M."/>
            <person name="Carmona M.J."/>
            <person name="Serra M."/>
            <person name="Gomez A."/>
        </authorList>
    </citation>
    <scope>NUCLEOTIDE SEQUENCE [LARGE SCALE GENOMIC DNA]</scope>
    <source>
        <strain evidence="2">HYR1</strain>
    </source>
</reference>
<dbReference type="AlphaFoldDB" id="A0A3M7RYZ4"/>
<name>A0A3M7RYZ4_BRAPC</name>
<organism evidence="2 3">
    <name type="scientific">Brachionus plicatilis</name>
    <name type="common">Marine rotifer</name>
    <name type="synonym">Brachionus muelleri</name>
    <dbReference type="NCBI Taxonomy" id="10195"/>
    <lineage>
        <taxon>Eukaryota</taxon>
        <taxon>Metazoa</taxon>
        <taxon>Spiralia</taxon>
        <taxon>Gnathifera</taxon>
        <taxon>Rotifera</taxon>
        <taxon>Eurotatoria</taxon>
        <taxon>Monogononta</taxon>
        <taxon>Pseudotrocha</taxon>
        <taxon>Ploima</taxon>
        <taxon>Brachionidae</taxon>
        <taxon>Brachionus</taxon>
    </lineage>
</organism>
<proteinExistence type="predicted"/>